<dbReference type="InterPro" id="IPR036864">
    <property type="entry name" value="Zn2-C6_fun-type_DNA-bd_sf"/>
</dbReference>
<dbReference type="SUPFAM" id="SSF57701">
    <property type="entry name" value="Zn2/Cys6 DNA-binding domain"/>
    <property type="match status" value="1"/>
</dbReference>
<dbReference type="OrthoDB" id="10067394at2759"/>
<accession>A0A9P9JDS4</accession>
<feature type="compositionally biased region" description="Pro residues" evidence="3">
    <location>
        <begin position="619"/>
        <end position="631"/>
    </location>
</feature>
<dbReference type="InterPro" id="IPR001138">
    <property type="entry name" value="Zn2Cys6_DnaBD"/>
</dbReference>
<dbReference type="PANTHER" id="PTHR47431">
    <property type="entry name" value="ZN(II)2CYS6 TRANSCRIPTION FACTOR (EUROFUNG)-RELATED"/>
    <property type="match status" value="1"/>
</dbReference>
<dbReference type="GO" id="GO:0006351">
    <property type="term" value="P:DNA-templated transcription"/>
    <property type="evidence" value="ECO:0007669"/>
    <property type="project" value="InterPro"/>
</dbReference>
<dbReference type="Gene3D" id="4.10.240.10">
    <property type="entry name" value="Zn(2)-C6 fungal-type DNA-binding domain"/>
    <property type="match status" value="1"/>
</dbReference>
<dbReference type="Pfam" id="PF04082">
    <property type="entry name" value="Fungal_trans"/>
    <property type="match status" value="1"/>
</dbReference>
<dbReference type="PANTHER" id="PTHR47431:SF1">
    <property type="entry name" value="ZN(II)2CYS6 TRANSCRIPTION FACTOR (EUROFUNG)"/>
    <property type="match status" value="1"/>
</dbReference>
<protein>
    <recommendedName>
        <fullName evidence="4">Zn(2)-C6 fungal-type domain-containing protein</fullName>
    </recommendedName>
</protein>
<keyword evidence="2" id="KW-0539">Nucleus</keyword>
<dbReference type="PROSITE" id="PS00463">
    <property type="entry name" value="ZN2_CY6_FUNGAL_1"/>
    <property type="match status" value="1"/>
</dbReference>
<feature type="region of interest" description="Disordered" evidence="3">
    <location>
        <begin position="1"/>
        <end position="29"/>
    </location>
</feature>
<evidence type="ECO:0000256" key="1">
    <source>
        <dbReference type="ARBA" id="ARBA00022723"/>
    </source>
</evidence>
<dbReference type="PROSITE" id="PS50048">
    <property type="entry name" value="ZN2_CY6_FUNGAL_2"/>
    <property type="match status" value="1"/>
</dbReference>
<feature type="compositionally biased region" description="Basic and acidic residues" evidence="3">
    <location>
        <begin position="81"/>
        <end position="95"/>
    </location>
</feature>
<evidence type="ECO:0000259" key="4">
    <source>
        <dbReference type="PROSITE" id="PS50048"/>
    </source>
</evidence>
<name>A0A9P9JDS4_9HYPO</name>
<evidence type="ECO:0000313" key="6">
    <source>
        <dbReference type="Proteomes" id="UP000738349"/>
    </source>
</evidence>
<keyword evidence="1" id="KW-0479">Metal-binding</keyword>
<feature type="region of interest" description="Disordered" evidence="3">
    <location>
        <begin position="72"/>
        <end position="105"/>
    </location>
</feature>
<dbReference type="Pfam" id="PF00172">
    <property type="entry name" value="Zn_clus"/>
    <property type="match status" value="1"/>
</dbReference>
<dbReference type="EMBL" id="JAGMUV010000005">
    <property type="protein sequence ID" value="KAH7156394.1"/>
    <property type="molecule type" value="Genomic_DNA"/>
</dbReference>
<reference evidence="5" key="1">
    <citation type="journal article" date="2021" name="Nat. Commun.">
        <title>Genetic determinants of endophytism in the Arabidopsis root mycobiome.</title>
        <authorList>
            <person name="Mesny F."/>
            <person name="Miyauchi S."/>
            <person name="Thiergart T."/>
            <person name="Pickel B."/>
            <person name="Atanasova L."/>
            <person name="Karlsson M."/>
            <person name="Huettel B."/>
            <person name="Barry K.W."/>
            <person name="Haridas S."/>
            <person name="Chen C."/>
            <person name="Bauer D."/>
            <person name="Andreopoulos W."/>
            <person name="Pangilinan J."/>
            <person name="LaButti K."/>
            <person name="Riley R."/>
            <person name="Lipzen A."/>
            <person name="Clum A."/>
            <person name="Drula E."/>
            <person name="Henrissat B."/>
            <person name="Kohler A."/>
            <person name="Grigoriev I.V."/>
            <person name="Martin F.M."/>
            <person name="Hacquard S."/>
        </authorList>
    </citation>
    <scope>NUCLEOTIDE SEQUENCE</scope>
    <source>
        <strain evidence="5">MPI-CAGE-AT-0147</strain>
    </source>
</reference>
<feature type="domain" description="Zn(2)-C6 fungal-type" evidence="4">
    <location>
        <begin position="38"/>
        <end position="68"/>
    </location>
</feature>
<keyword evidence="6" id="KW-1185">Reference proteome</keyword>
<evidence type="ECO:0000256" key="3">
    <source>
        <dbReference type="SAM" id="MobiDB-lite"/>
    </source>
</evidence>
<organism evidence="5 6">
    <name type="scientific">Dactylonectria macrodidyma</name>
    <dbReference type="NCBI Taxonomy" id="307937"/>
    <lineage>
        <taxon>Eukaryota</taxon>
        <taxon>Fungi</taxon>
        <taxon>Dikarya</taxon>
        <taxon>Ascomycota</taxon>
        <taxon>Pezizomycotina</taxon>
        <taxon>Sordariomycetes</taxon>
        <taxon>Hypocreomycetidae</taxon>
        <taxon>Hypocreales</taxon>
        <taxon>Nectriaceae</taxon>
        <taxon>Dactylonectria</taxon>
    </lineage>
</organism>
<dbReference type="GO" id="GO:0000981">
    <property type="term" value="F:DNA-binding transcription factor activity, RNA polymerase II-specific"/>
    <property type="evidence" value="ECO:0007669"/>
    <property type="project" value="InterPro"/>
</dbReference>
<dbReference type="CDD" id="cd00067">
    <property type="entry name" value="GAL4"/>
    <property type="match status" value="1"/>
</dbReference>
<dbReference type="GO" id="GO:0008270">
    <property type="term" value="F:zinc ion binding"/>
    <property type="evidence" value="ECO:0007669"/>
    <property type="project" value="InterPro"/>
</dbReference>
<dbReference type="GO" id="GO:0003677">
    <property type="term" value="F:DNA binding"/>
    <property type="evidence" value="ECO:0007669"/>
    <property type="project" value="InterPro"/>
</dbReference>
<evidence type="ECO:0000256" key="2">
    <source>
        <dbReference type="ARBA" id="ARBA00023242"/>
    </source>
</evidence>
<comment type="caution">
    <text evidence="5">The sequence shown here is derived from an EMBL/GenBank/DDBJ whole genome shotgun (WGS) entry which is preliminary data.</text>
</comment>
<dbReference type="CDD" id="cd12148">
    <property type="entry name" value="fungal_TF_MHR"/>
    <property type="match status" value="1"/>
</dbReference>
<dbReference type="SMART" id="SM00066">
    <property type="entry name" value="GAL4"/>
    <property type="match status" value="1"/>
</dbReference>
<dbReference type="Proteomes" id="UP000738349">
    <property type="component" value="Unassembled WGS sequence"/>
</dbReference>
<evidence type="ECO:0000313" key="5">
    <source>
        <dbReference type="EMBL" id="KAH7156394.1"/>
    </source>
</evidence>
<dbReference type="AlphaFoldDB" id="A0A9P9JDS4"/>
<sequence length="645" mass="71498">MDIRPRVNATSQSSITQPPHAGAAGSDQPRANIRVGLACVNCRNRHIRCDGARTGCQRCRLEGYICGYLPSQRGSQKPKAKSKDKPKDKTKDKPKARASATNVAVSKAPTKDTNAPCYITPALFFSRPKPPVMDTKSLPGGWVVVSPVHSTNYLFDFYYSYFHDSHSWLPPKKMMAHMIDHRLEGLSFIATMITYIGSIYTKMVDTTPLRATAYAMASSSLPKSVWNVQALLCICIAALGEGCGDLCGPWFDKAVKMALDLGLHNKSFADAEPNLVLAESYRRTYWGLYMHGSLRTVREHLGHFQLYDIVPTTDMPCEEWEYQAEEIPSPVSYREFYHLRTSRDYSSWAYLTELVQICGESVVPILNVGFHADATAFDRADFQIMAWILQLPKWKMDLVDPDGANDMILYHALGIAHSLRIRIQLNLIQAGAQFRIPEVVRCGPIFGRHPSASASLAGMASHTWVYGTKALQASLAIVNLFSANLPPEKFSPTCALGIEKAAIPLLDAYLWGDAKTLVMRKKIMLLANILGTAGQFWPNAKAVSVEIIKALAREKDSLDQWGDTTGLDRIIDSLIPPMDEQDALNLVLLTTEEMDALAESVLALEPLPMSLCKPEPEPEPQPVSKPEPGPILVPHRSLKTEELMD</sequence>
<gene>
    <name evidence="5" type="ORF">EDB81DRAFT_388975</name>
</gene>
<dbReference type="InterPro" id="IPR007219">
    <property type="entry name" value="XnlR_reg_dom"/>
</dbReference>
<feature type="compositionally biased region" description="Polar residues" evidence="3">
    <location>
        <begin position="8"/>
        <end position="17"/>
    </location>
</feature>
<feature type="region of interest" description="Disordered" evidence="3">
    <location>
        <begin position="609"/>
        <end position="645"/>
    </location>
</feature>
<proteinExistence type="predicted"/>